<keyword evidence="8" id="KW-0963">Cytoplasm</keyword>
<evidence type="ECO:0000256" key="1">
    <source>
        <dbReference type="ARBA" id="ARBA00005196"/>
    </source>
</evidence>
<dbReference type="PROSITE" id="PS01326">
    <property type="entry name" value="DAP_EPIMERASE"/>
    <property type="match status" value="1"/>
</dbReference>
<dbReference type="STRING" id="1121449.SAMN02745704_02886"/>
<organism evidence="10 11">
    <name type="scientific">Paucidesulfovibrio gracilis DSM 16080</name>
    <dbReference type="NCBI Taxonomy" id="1121449"/>
    <lineage>
        <taxon>Bacteria</taxon>
        <taxon>Pseudomonadati</taxon>
        <taxon>Thermodesulfobacteriota</taxon>
        <taxon>Desulfovibrionia</taxon>
        <taxon>Desulfovibrionales</taxon>
        <taxon>Desulfovibrionaceae</taxon>
        <taxon>Paucidesulfovibrio</taxon>
    </lineage>
</organism>
<protein>
    <recommendedName>
        <fullName evidence="3 8">Diaminopimelate epimerase</fullName>
        <shortName evidence="8">DAP epimerase</shortName>
        <ecNumber evidence="3 8">5.1.1.7</ecNumber>
    </recommendedName>
    <alternativeName>
        <fullName evidence="8">PLP-independent amino acid racemase</fullName>
    </alternativeName>
</protein>
<evidence type="ECO:0000256" key="7">
    <source>
        <dbReference type="ARBA" id="ARBA00051712"/>
    </source>
</evidence>
<comment type="catalytic activity">
    <reaction evidence="7 8">
        <text>(2S,6S)-2,6-diaminopimelate = meso-2,6-diaminopimelate</text>
        <dbReference type="Rhea" id="RHEA:15393"/>
        <dbReference type="ChEBI" id="CHEBI:57609"/>
        <dbReference type="ChEBI" id="CHEBI:57791"/>
        <dbReference type="EC" id="5.1.1.7"/>
    </reaction>
</comment>
<dbReference type="PANTHER" id="PTHR31689:SF0">
    <property type="entry name" value="DIAMINOPIMELATE EPIMERASE"/>
    <property type="match status" value="1"/>
</dbReference>
<dbReference type="InterPro" id="IPR001653">
    <property type="entry name" value="DAP_epimerase_DapF"/>
</dbReference>
<sequence>MQLMGRAVPFYKMQGCGNDFVAIDNREVRVPQSDMAQWAKKACARAFGVCADGIFFLEDAPSDSELDYRWHFYNNDGSRAEMCGNASRCAARLAHSLGIAPKNHVFGTDAGPIHAEVFTEGKEAGQVRVQLTPPKDMVLHRPLLVMDSAGREQEVEVHFVDSGVPHAVVFVPDASKVNVPSMGAALRYHEHFQPAGTNVNFVQVLDESSLICRTYERGVEDETYACGTGAAASQIIAHALGLTSAQAQVTASSGEVLGVLMREGQPYLQGAATLVFTGTLNLDALGLNLA</sequence>
<keyword evidence="11" id="KW-1185">Reference proteome</keyword>
<keyword evidence="6 8" id="KW-0413">Isomerase</keyword>
<comment type="pathway">
    <text evidence="1 8">Amino-acid biosynthesis; L-lysine biosynthesis via DAP pathway; DL-2,6-diaminopimelate from LL-2,6-diaminopimelate: step 1/1.</text>
</comment>
<evidence type="ECO:0000313" key="11">
    <source>
        <dbReference type="Proteomes" id="UP000190027"/>
    </source>
</evidence>
<feature type="binding site" evidence="8">
    <location>
        <position position="74"/>
    </location>
    <ligand>
        <name>substrate</name>
    </ligand>
</feature>
<feature type="binding site" evidence="8">
    <location>
        <begin position="227"/>
        <end position="228"/>
    </location>
    <ligand>
        <name>substrate</name>
    </ligand>
</feature>
<feature type="site" description="Could be important to modulate the pK values of the two catalytic cysteine residues" evidence="8">
    <location>
        <position position="216"/>
    </location>
</feature>
<dbReference type="EC" id="5.1.1.7" evidence="3 8"/>
<dbReference type="AlphaFoldDB" id="A0A1T4Y9G4"/>
<evidence type="ECO:0000256" key="6">
    <source>
        <dbReference type="ARBA" id="ARBA00023235"/>
    </source>
</evidence>
<dbReference type="UniPathway" id="UPA00034">
    <property type="reaction ID" value="UER00025"/>
</dbReference>
<comment type="subcellular location">
    <subcellularLocation>
        <location evidence="8">Cytoplasm</location>
    </subcellularLocation>
</comment>
<dbReference type="PANTHER" id="PTHR31689">
    <property type="entry name" value="DIAMINOPIMELATE EPIMERASE, CHLOROPLASTIC"/>
    <property type="match status" value="1"/>
</dbReference>
<evidence type="ECO:0000313" key="10">
    <source>
        <dbReference type="EMBL" id="SKA97921.1"/>
    </source>
</evidence>
<dbReference type="RefSeq" id="WP_078718424.1">
    <property type="nucleotide sequence ID" value="NZ_FUYC01000038.1"/>
</dbReference>
<dbReference type="GO" id="GO:0009089">
    <property type="term" value="P:lysine biosynthetic process via diaminopimelate"/>
    <property type="evidence" value="ECO:0007669"/>
    <property type="project" value="UniProtKB-UniRule"/>
</dbReference>
<dbReference type="InterPro" id="IPR018510">
    <property type="entry name" value="DAP_epimerase_AS"/>
</dbReference>
<evidence type="ECO:0000256" key="5">
    <source>
        <dbReference type="ARBA" id="ARBA00023154"/>
    </source>
</evidence>
<dbReference type="Gene3D" id="3.10.310.10">
    <property type="entry name" value="Diaminopimelate Epimerase, Chain A, domain 1"/>
    <property type="match status" value="2"/>
</dbReference>
<dbReference type="GO" id="GO:0005829">
    <property type="term" value="C:cytosol"/>
    <property type="evidence" value="ECO:0007669"/>
    <property type="project" value="TreeGrafter"/>
</dbReference>
<reference evidence="10 11" key="1">
    <citation type="submission" date="2017-02" db="EMBL/GenBank/DDBJ databases">
        <authorList>
            <person name="Peterson S.W."/>
        </authorList>
    </citation>
    <scope>NUCLEOTIDE SEQUENCE [LARGE SCALE GENOMIC DNA]</scope>
    <source>
        <strain evidence="10 11">DSM 16080</strain>
    </source>
</reference>
<dbReference type="GO" id="GO:0008837">
    <property type="term" value="F:diaminopimelate epimerase activity"/>
    <property type="evidence" value="ECO:0007669"/>
    <property type="project" value="UniProtKB-UniRule"/>
</dbReference>
<comment type="similarity">
    <text evidence="2 8">Belongs to the diaminopimelate epimerase family.</text>
</comment>
<dbReference type="HAMAP" id="MF_00197">
    <property type="entry name" value="DAP_epimerase"/>
    <property type="match status" value="1"/>
</dbReference>
<dbReference type="NCBIfam" id="TIGR00652">
    <property type="entry name" value="DapF"/>
    <property type="match status" value="1"/>
</dbReference>
<evidence type="ECO:0000256" key="2">
    <source>
        <dbReference type="ARBA" id="ARBA00010219"/>
    </source>
</evidence>
<feature type="binding site" evidence="8">
    <location>
        <position position="198"/>
    </location>
    <ligand>
        <name>substrate</name>
    </ligand>
</feature>
<dbReference type="Proteomes" id="UP000190027">
    <property type="component" value="Unassembled WGS sequence"/>
</dbReference>
<evidence type="ECO:0000256" key="9">
    <source>
        <dbReference type="PROSITE-ProRule" id="PRU10125"/>
    </source>
</evidence>
<evidence type="ECO:0000256" key="4">
    <source>
        <dbReference type="ARBA" id="ARBA00022605"/>
    </source>
</evidence>
<comment type="caution">
    <text evidence="8">Lacks conserved residue(s) required for the propagation of feature annotation.</text>
</comment>
<dbReference type="SUPFAM" id="SSF54506">
    <property type="entry name" value="Diaminopimelate epimerase-like"/>
    <property type="match status" value="2"/>
</dbReference>
<feature type="binding site" evidence="8">
    <location>
        <begin position="84"/>
        <end position="85"/>
    </location>
    <ligand>
        <name>substrate</name>
    </ligand>
</feature>
<evidence type="ECO:0000256" key="3">
    <source>
        <dbReference type="ARBA" id="ARBA00013080"/>
    </source>
</evidence>
<dbReference type="Pfam" id="PF01678">
    <property type="entry name" value="DAP_epimerase"/>
    <property type="match status" value="2"/>
</dbReference>
<keyword evidence="4 8" id="KW-0028">Amino-acid biosynthesis</keyword>
<gene>
    <name evidence="8" type="primary">dapF</name>
    <name evidence="10" type="ORF">SAMN02745704_02886</name>
</gene>
<dbReference type="EMBL" id="FUYC01000038">
    <property type="protein sequence ID" value="SKA97921.1"/>
    <property type="molecule type" value="Genomic_DNA"/>
</dbReference>
<feature type="binding site" evidence="8">
    <location>
        <begin position="216"/>
        <end position="217"/>
    </location>
    <ligand>
        <name>substrate</name>
    </ligand>
</feature>
<name>A0A1T4Y9G4_9BACT</name>
<keyword evidence="5 8" id="KW-0457">Lysine biosynthesis</keyword>
<dbReference type="OrthoDB" id="9805408at2"/>
<feature type="binding site" evidence="8">
    <location>
        <position position="18"/>
    </location>
    <ligand>
        <name>substrate</name>
    </ligand>
</feature>
<comment type="subunit">
    <text evidence="8">Homodimer.</text>
</comment>
<feature type="site" description="Could be important to modulate the pK values of the two catalytic cysteine residues" evidence="8">
    <location>
        <position position="166"/>
    </location>
</feature>
<proteinExistence type="inferred from homology"/>
<evidence type="ECO:0000256" key="8">
    <source>
        <dbReference type="HAMAP-Rule" id="MF_00197"/>
    </source>
</evidence>
<comment type="function">
    <text evidence="8">Catalyzes the stereoinversion of LL-2,6-diaminopimelate (L,L-DAP) to meso-diaminopimelate (meso-DAP), a precursor of L-lysine and an essential component of the bacterial peptidoglycan.</text>
</comment>
<feature type="active site" evidence="9">
    <location>
        <position position="83"/>
    </location>
</feature>
<feature type="active site" description="Proton donor" evidence="8">
    <location>
        <position position="83"/>
    </location>
</feature>
<feature type="active site" description="Proton acceptor" evidence="8">
    <location>
        <position position="226"/>
    </location>
</feature>
<accession>A0A1T4Y9G4</accession>